<name>M6VLX7_9LEPT</name>
<dbReference type="GO" id="GO:0015074">
    <property type="term" value="P:DNA integration"/>
    <property type="evidence" value="ECO:0007669"/>
    <property type="project" value="InterPro"/>
</dbReference>
<sequence>MKGAFFMNLKKEHSEVCEFKDILTDFEIRSLIAESRSNPNHFVWIRCLIMFGLKSEELVSLRCCDVDLENKLLRIRGFQGRADRYLKISPFLLQDFYGATRGKTPEEYLFPGRKGKLHNKTIQKLFEKLKRKTNIEVSCSKIREMIAVRIDSSGFSIQLITEFLGLKTRRAVYKLIGEKSKPKSVESFSLDEIIDIGT</sequence>
<dbReference type="GO" id="GO:0006310">
    <property type="term" value="P:DNA recombination"/>
    <property type="evidence" value="ECO:0007669"/>
    <property type="project" value="UniProtKB-KW"/>
</dbReference>
<dbReference type="InterPro" id="IPR002104">
    <property type="entry name" value="Integrase_catalytic"/>
</dbReference>
<evidence type="ECO:0000259" key="2">
    <source>
        <dbReference type="PROSITE" id="PS51898"/>
    </source>
</evidence>
<comment type="caution">
    <text evidence="3">The sequence shown here is derived from an EMBL/GenBank/DDBJ whole genome shotgun (WGS) entry which is preliminary data.</text>
</comment>
<evidence type="ECO:0000313" key="4">
    <source>
        <dbReference type="Proteomes" id="UP000012149"/>
    </source>
</evidence>
<dbReference type="Pfam" id="PF00589">
    <property type="entry name" value="Phage_integrase"/>
    <property type="match status" value="1"/>
</dbReference>
<dbReference type="GO" id="GO:0003677">
    <property type="term" value="F:DNA binding"/>
    <property type="evidence" value="ECO:0007669"/>
    <property type="project" value="InterPro"/>
</dbReference>
<dbReference type="PROSITE" id="PS51898">
    <property type="entry name" value="TYR_RECOMBINASE"/>
    <property type="match status" value="1"/>
</dbReference>
<gene>
    <name evidence="3" type="ORF">LEP1GSC161_0737</name>
</gene>
<evidence type="ECO:0000256" key="1">
    <source>
        <dbReference type="ARBA" id="ARBA00023172"/>
    </source>
</evidence>
<dbReference type="InterPro" id="IPR011010">
    <property type="entry name" value="DNA_brk_join_enz"/>
</dbReference>
<dbReference type="SUPFAM" id="SSF56349">
    <property type="entry name" value="DNA breaking-rejoining enzymes"/>
    <property type="match status" value="1"/>
</dbReference>
<accession>M6VLX7</accession>
<reference evidence="3 4" key="1">
    <citation type="submission" date="2013-01" db="EMBL/GenBank/DDBJ databases">
        <authorList>
            <person name="Harkins D.M."/>
            <person name="Durkin A.S."/>
            <person name="Brinkac L.M."/>
            <person name="Haft D.H."/>
            <person name="Selengut J.D."/>
            <person name="Sanka R."/>
            <person name="DePew J."/>
            <person name="Purushe J."/>
            <person name="Matthias M.A."/>
            <person name="Vinetz J.M."/>
            <person name="Sutton G.G."/>
            <person name="Nierman W.C."/>
            <person name="Fouts D.E."/>
        </authorList>
    </citation>
    <scope>NUCLEOTIDE SEQUENCE [LARGE SCALE GENOMIC DNA]</scope>
    <source>
        <strain evidence="3 4">CBC1416</strain>
    </source>
</reference>
<proteinExistence type="predicted"/>
<dbReference type="InterPro" id="IPR013762">
    <property type="entry name" value="Integrase-like_cat_sf"/>
</dbReference>
<organism evidence="3 4">
    <name type="scientific">Leptospira santarosai str. CBC1416</name>
    <dbReference type="NCBI Taxonomy" id="1193059"/>
    <lineage>
        <taxon>Bacteria</taxon>
        <taxon>Pseudomonadati</taxon>
        <taxon>Spirochaetota</taxon>
        <taxon>Spirochaetia</taxon>
        <taxon>Leptospirales</taxon>
        <taxon>Leptospiraceae</taxon>
        <taxon>Leptospira</taxon>
    </lineage>
</organism>
<dbReference type="Gene3D" id="1.10.443.10">
    <property type="entry name" value="Intergrase catalytic core"/>
    <property type="match status" value="1"/>
</dbReference>
<dbReference type="Proteomes" id="UP000012149">
    <property type="component" value="Unassembled WGS sequence"/>
</dbReference>
<dbReference type="EMBL" id="AKWE02000076">
    <property type="protein sequence ID" value="EMO58482.1"/>
    <property type="molecule type" value="Genomic_DNA"/>
</dbReference>
<keyword evidence="1" id="KW-0233">DNA recombination</keyword>
<dbReference type="AlphaFoldDB" id="M6VLX7"/>
<feature type="domain" description="Tyr recombinase" evidence="2">
    <location>
        <begin position="18"/>
        <end position="187"/>
    </location>
</feature>
<evidence type="ECO:0000313" key="3">
    <source>
        <dbReference type="EMBL" id="EMO58482.1"/>
    </source>
</evidence>
<protein>
    <submittedName>
        <fullName evidence="3">Site-specific recombinase, phage integrase family</fullName>
    </submittedName>
</protein>